<dbReference type="Proteomes" id="UP000007431">
    <property type="component" value="Unassembled WGS sequence"/>
</dbReference>
<name>D8QKN0_SCHCM</name>
<proteinExistence type="predicted"/>
<sequence length="613" mass="69894">MYLSTAQIPDAQRYFQQVKYWCQDVLKSSPSMDMFLRVAHLSYTFDRSDAPRYLYVSPAHEQLRATGFFIRDGRYIVAQMLQAMDGEGAYFIANGVSFLRHTVENMLAVDIGALCDMCEYLTGSFVLGRSLLGFHNITLPKSWIVTLANRFKNGGFRPSTHKLSGFVDGLAALLNDLCNGFERAGYLRFEGGKISDSFTIRGAFIARICRMLCALAYNTSKFNDEDLLRRDVETRLLMIFRIVEPRDFIFRQYSRSRDWADLSRAFEDSTRDQLMDELITMRLQGSRPVAPALAPGKPRQVFYKAVDAIPVLLGYESPFPSSFRANAPAAIPPSTQPKAWARIATSATVDRRETSSPGIQLIAIESKKPAPTLTSEREQIEPSLSLPSAAQKVVAYRLLCMYRRRMRRRSSERVRAVISVQRWYRRLVASRSLTGLDRTRQGFFAACKALETEAQIAFPHFRARLLYRYTLPRILTCLDIVITHLDSVKTQIRQEFEVLNNHEKLESISDKLEGVNAALREAKTLASAVAPRPDTYSAPDCLSRLQEHTRTLVAMAERLPPAHRLVIASDLEVVVFSVLTYENLKREKRVEMHRKKAKPALNTYDDEYGQYYY</sequence>
<dbReference type="VEuPathDB" id="FungiDB:SCHCODRAFT_01109155"/>
<dbReference type="OrthoDB" id="3156807at2759"/>
<dbReference type="eggNOG" id="ENOG502QQZC">
    <property type="taxonomic scope" value="Eukaryota"/>
</dbReference>
<feature type="non-terminal residue" evidence="1">
    <location>
        <position position="613"/>
    </location>
</feature>
<dbReference type="EMBL" id="GL377316">
    <property type="protein sequence ID" value="EFI91639.1"/>
    <property type="molecule type" value="Genomic_DNA"/>
</dbReference>
<reference evidence="1 2" key="1">
    <citation type="journal article" date="2010" name="Nat. Biotechnol.">
        <title>Genome sequence of the model mushroom Schizophyllum commune.</title>
        <authorList>
            <person name="Ohm R.A."/>
            <person name="de Jong J.F."/>
            <person name="Lugones L.G."/>
            <person name="Aerts A."/>
            <person name="Kothe E."/>
            <person name="Stajich J.E."/>
            <person name="de Vries R.P."/>
            <person name="Record E."/>
            <person name="Levasseur A."/>
            <person name="Baker S.E."/>
            <person name="Bartholomew K.A."/>
            <person name="Coutinho P.M."/>
            <person name="Erdmann S."/>
            <person name="Fowler T.J."/>
            <person name="Gathman A.C."/>
            <person name="Lombard V."/>
            <person name="Henrissat B."/>
            <person name="Knabe N."/>
            <person name="Kuees U."/>
            <person name="Lilly W.W."/>
            <person name="Lindquist E."/>
            <person name="Lucas S."/>
            <person name="Magnuson J.K."/>
            <person name="Piumi F."/>
            <person name="Raudaskoski M."/>
            <person name="Salamov A."/>
            <person name="Schmutz J."/>
            <person name="Schwarze F.W.M.R."/>
            <person name="vanKuyk P.A."/>
            <person name="Horton J.S."/>
            <person name="Grigoriev I.V."/>
            <person name="Woesten H.A.B."/>
        </authorList>
    </citation>
    <scope>NUCLEOTIDE SEQUENCE [LARGE SCALE GENOMIC DNA]</scope>
    <source>
        <strain evidence="2">H4-8 / FGSC 9210</strain>
    </source>
</reference>
<dbReference type="AlphaFoldDB" id="D8QKN0"/>
<evidence type="ECO:0000313" key="1">
    <source>
        <dbReference type="EMBL" id="EFI91639.1"/>
    </source>
</evidence>
<keyword evidence="2" id="KW-1185">Reference proteome</keyword>
<accession>D8QKN0</accession>
<protein>
    <submittedName>
        <fullName evidence="1">Uncharacterized protein</fullName>
    </submittedName>
</protein>
<dbReference type="KEGG" id="scm:SCHCO_01109155"/>
<evidence type="ECO:0000313" key="2">
    <source>
        <dbReference type="Proteomes" id="UP000007431"/>
    </source>
</evidence>
<dbReference type="STRING" id="578458.D8QKN0"/>
<organism evidence="2">
    <name type="scientific">Schizophyllum commune (strain H4-8 / FGSC 9210)</name>
    <name type="common">Split gill fungus</name>
    <dbReference type="NCBI Taxonomy" id="578458"/>
    <lineage>
        <taxon>Eukaryota</taxon>
        <taxon>Fungi</taxon>
        <taxon>Dikarya</taxon>
        <taxon>Basidiomycota</taxon>
        <taxon>Agaricomycotina</taxon>
        <taxon>Agaricomycetes</taxon>
        <taxon>Agaricomycetidae</taxon>
        <taxon>Agaricales</taxon>
        <taxon>Schizophyllaceae</taxon>
        <taxon>Schizophyllum</taxon>
    </lineage>
</organism>
<dbReference type="RefSeq" id="XP_003026542.1">
    <property type="nucleotide sequence ID" value="XM_003026496.1"/>
</dbReference>
<dbReference type="GeneID" id="9593259"/>
<dbReference type="OMA" id="ALECICM"/>
<dbReference type="InParanoid" id="D8QKN0"/>
<gene>
    <name evidence="1" type="ORF">SCHCODRAFT_114396</name>
</gene>
<dbReference type="HOGENOM" id="CLU_417442_0_0_1"/>